<keyword evidence="10" id="KW-1185">Reference proteome</keyword>
<feature type="domain" description="RCK C-terminal" evidence="8">
    <location>
        <begin position="384"/>
        <end position="465"/>
    </location>
</feature>
<reference evidence="9" key="1">
    <citation type="submission" date="2021-08" db="EMBL/GenBank/DDBJ databases">
        <title>Comparative analyses of Brucepasteria parasyntrophica and Teretinema zuelzerae.</title>
        <authorList>
            <person name="Song Y."/>
            <person name="Brune A."/>
        </authorList>
    </citation>
    <scope>NUCLEOTIDE SEQUENCE</scope>
    <source>
        <strain evidence="9">DSM 1903</strain>
    </source>
</reference>
<accession>A0AAE3EFL2</accession>
<evidence type="ECO:0000256" key="1">
    <source>
        <dbReference type="ARBA" id="ARBA00017378"/>
    </source>
</evidence>
<dbReference type="InterPro" id="IPR006036">
    <property type="entry name" value="K_uptake_TrkA"/>
</dbReference>
<dbReference type="SUPFAM" id="SSF51735">
    <property type="entry name" value="NAD(P)-binding Rossmann-fold domains"/>
    <property type="match status" value="2"/>
</dbReference>
<evidence type="ECO:0000256" key="3">
    <source>
        <dbReference type="ARBA" id="ARBA00022538"/>
    </source>
</evidence>
<dbReference type="InterPro" id="IPR003148">
    <property type="entry name" value="RCK_N"/>
</dbReference>
<dbReference type="Pfam" id="PF02080">
    <property type="entry name" value="TrkA_C"/>
    <property type="match status" value="2"/>
</dbReference>
<dbReference type="NCBIfam" id="NF007039">
    <property type="entry name" value="PRK09496.3-2"/>
    <property type="match status" value="1"/>
</dbReference>
<dbReference type="SUPFAM" id="SSF116726">
    <property type="entry name" value="TrkA C-terminal domain-like"/>
    <property type="match status" value="2"/>
</dbReference>
<gene>
    <name evidence="9" type="primary">trkA</name>
    <name evidence="9" type="ORF">K7J14_02805</name>
</gene>
<dbReference type="PROSITE" id="PS51201">
    <property type="entry name" value="RCK_N"/>
    <property type="match status" value="2"/>
</dbReference>
<dbReference type="RefSeq" id="WP_230752832.1">
    <property type="nucleotide sequence ID" value="NZ_JAINWA010000001.1"/>
</dbReference>
<keyword evidence="2" id="KW-0813">Transport</keyword>
<feature type="domain" description="RCK N-terminal" evidence="7">
    <location>
        <begin position="1"/>
        <end position="121"/>
    </location>
</feature>
<dbReference type="EMBL" id="JAINWA010000001">
    <property type="protein sequence ID" value="MCD1653627.1"/>
    <property type="molecule type" value="Genomic_DNA"/>
</dbReference>
<dbReference type="PROSITE" id="PS51202">
    <property type="entry name" value="RCK_C"/>
    <property type="match status" value="2"/>
</dbReference>
<protein>
    <recommendedName>
        <fullName evidence="1">Trk system potassium uptake protein TrkA</fullName>
    </recommendedName>
</protein>
<keyword evidence="5" id="KW-0520">NAD</keyword>
<proteinExistence type="predicted"/>
<dbReference type="AlphaFoldDB" id="A0AAE3EFL2"/>
<name>A0AAE3EFL2_9SPIR</name>
<evidence type="ECO:0000259" key="7">
    <source>
        <dbReference type="PROSITE" id="PS51201"/>
    </source>
</evidence>
<dbReference type="PANTHER" id="PTHR43833">
    <property type="entry name" value="POTASSIUM CHANNEL PROTEIN 2-RELATED-RELATED"/>
    <property type="match status" value="1"/>
</dbReference>
<keyword evidence="4" id="KW-0630">Potassium</keyword>
<dbReference type="Pfam" id="PF02254">
    <property type="entry name" value="TrkA_N"/>
    <property type="match status" value="2"/>
</dbReference>
<dbReference type="Gene3D" id="3.40.50.720">
    <property type="entry name" value="NAD(P)-binding Rossmann-like Domain"/>
    <property type="match status" value="2"/>
</dbReference>
<dbReference type="InterPro" id="IPR036721">
    <property type="entry name" value="RCK_C_sf"/>
</dbReference>
<dbReference type="GO" id="GO:0005886">
    <property type="term" value="C:plasma membrane"/>
    <property type="evidence" value="ECO:0007669"/>
    <property type="project" value="InterPro"/>
</dbReference>
<dbReference type="Proteomes" id="UP001198163">
    <property type="component" value="Unassembled WGS sequence"/>
</dbReference>
<dbReference type="PRINTS" id="PR00335">
    <property type="entry name" value="KUPTAKETRKA"/>
</dbReference>
<dbReference type="Gene3D" id="3.30.70.1450">
    <property type="entry name" value="Regulator of K+ conductance, C-terminal domain"/>
    <property type="match status" value="2"/>
</dbReference>
<evidence type="ECO:0000313" key="9">
    <source>
        <dbReference type="EMBL" id="MCD1653627.1"/>
    </source>
</evidence>
<evidence type="ECO:0000256" key="2">
    <source>
        <dbReference type="ARBA" id="ARBA00022448"/>
    </source>
</evidence>
<comment type="caution">
    <text evidence="9">The sequence shown here is derived from an EMBL/GenBank/DDBJ whole genome shotgun (WGS) entry which is preliminary data.</text>
</comment>
<dbReference type="InterPro" id="IPR050721">
    <property type="entry name" value="Trk_Ktr_HKT_K-transport"/>
</dbReference>
<organism evidence="9 10">
    <name type="scientific">Teretinema zuelzerae</name>
    <dbReference type="NCBI Taxonomy" id="156"/>
    <lineage>
        <taxon>Bacteria</taxon>
        <taxon>Pseudomonadati</taxon>
        <taxon>Spirochaetota</taxon>
        <taxon>Spirochaetia</taxon>
        <taxon>Spirochaetales</taxon>
        <taxon>Treponemataceae</taxon>
        <taxon>Teretinema</taxon>
    </lineage>
</organism>
<evidence type="ECO:0000313" key="10">
    <source>
        <dbReference type="Proteomes" id="UP001198163"/>
    </source>
</evidence>
<evidence type="ECO:0000256" key="6">
    <source>
        <dbReference type="ARBA" id="ARBA00023065"/>
    </source>
</evidence>
<feature type="domain" description="RCK C-terminal" evidence="8">
    <location>
        <begin position="141"/>
        <end position="224"/>
    </location>
</feature>
<dbReference type="InterPro" id="IPR006037">
    <property type="entry name" value="RCK_C"/>
</dbReference>
<keyword evidence="6" id="KW-0406">Ion transport</keyword>
<dbReference type="InterPro" id="IPR036291">
    <property type="entry name" value="NAD(P)-bd_dom_sf"/>
</dbReference>
<evidence type="ECO:0000256" key="4">
    <source>
        <dbReference type="ARBA" id="ARBA00022958"/>
    </source>
</evidence>
<keyword evidence="3" id="KW-0633">Potassium transport</keyword>
<dbReference type="PANTHER" id="PTHR43833:SF5">
    <property type="entry name" value="TRK SYSTEM POTASSIUM UPTAKE PROTEIN TRKA"/>
    <property type="match status" value="1"/>
</dbReference>
<sequence>MRIVLLGAGTVGIQIARELIAENRDVVVIERDPELARLADNELDCLVLNEDGSRPETLRKAETHRADWFIALTGSDAVNIVACGLVAAESPKTRTIARMEASFYNALSNAQKKTFGLDFLVNPAMETARSLSRIIAEGFAEQVTPLHDGSLQLRMVETADLPGYVGKTLSEIKMDSSAHYLIAAVVREGRIHVPKGDFKIREEDRLYVLGLPEVLDAVLGAVEGLTDVPRRIVILGATKVSERLISLLQNRNETASNGFAHAVRRFFQKKSVITLVDASEPDCKKFAQAFQNITVIQGDCAEEGVLESAGVAKADLFVAATDSQSKNIITAQLAKTLGSKKAMAVTLNHRFLPIGPDLEVDSFVCANDAIAASVLETLRKGHIRTIYSFYEDSVEIAELRLDARSPVAGKKLREVDLPSDVLIAFLHQNSGFIVPTGNTVLNAGDTIALIVHKTNITEIENIFGGADGD</sequence>
<dbReference type="GO" id="GO:0015079">
    <property type="term" value="F:potassium ion transmembrane transporter activity"/>
    <property type="evidence" value="ECO:0007669"/>
    <property type="project" value="InterPro"/>
</dbReference>
<feature type="domain" description="RCK N-terminal" evidence="7">
    <location>
        <begin position="229"/>
        <end position="371"/>
    </location>
</feature>
<evidence type="ECO:0000256" key="5">
    <source>
        <dbReference type="ARBA" id="ARBA00023027"/>
    </source>
</evidence>
<evidence type="ECO:0000259" key="8">
    <source>
        <dbReference type="PROSITE" id="PS51202"/>
    </source>
</evidence>